<evidence type="ECO:0000313" key="2">
    <source>
        <dbReference type="EMBL" id="MCW8336749.1"/>
    </source>
</evidence>
<dbReference type="CDD" id="cd00158">
    <property type="entry name" value="RHOD"/>
    <property type="match status" value="1"/>
</dbReference>
<name>A0A9X3CJL6_9VIBR</name>
<feature type="domain" description="Rhodanese" evidence="1">
    <location>
        <begin position="50"/>
        <end position="108"/>
    </location>
</feature>
<dbReference type="SUPFAM" id="SSF52821">
    <property type="entry name" value="Rhodanese/Cell cycle control phosphatase"/>
    <property type="match status" value="1"/>
</dbReference>
<gene>
    <name evidence="2" type="ORF">MD483_23405</name>
</gene>
<dbReference type="EMBL" id="JAKRRX010000397">
    <property type="protein sequence ID" value="MCW8336749.1"/>
    <property type="molecule type" value="Genomic_DNA"/>
</dbReference>
<feature type="non-terminal residue" evidence="2">
    <location>
        <position position="111"/>
    </location>
</feature>
<dbReference type="InterPro" id="IPR036873">
    <property type="entry name" value="Rhodanese-like_dom_sf"/>
</dbReference>
<evidence type="ECO:0000313" key="3">
    <source>
        <dbReference type="Proteomes" id="UP001155586"/>
    </source>
</evidence>
<dbReference type="InterPro" id="IPR001763">
    <property type="entry name" value="Rhodanese-like_dom"/>
</dbReference>
<protein>
    <submittedName>
        <fullName evidence="2">Rhodanese-like domain-containing protein</fullName>
    </submittedName>
</protein>
<dbReference type="Proteomes" id="UP001155586">
    <property type="component" value="Unassembled WGS sequence"/>
</dbReference>
<proteinExistence type="predicted"/>
<dbReference type="PROSITE" id="PS50206">
    <property type="entry name" value="RHODANESE_3"/>
    <property type="match status" value="1"/>
</dbReference>
<dbReference type="AlphaFoldDB" id="A0A9X3CJL6"/>
<dbReference type="Gene3D" id="3.40.250.10">
    <property type="entry name" value="Rhodanese-like domain"/>
    <property type="match status" value="1"/>
</dbReference>
<comment type="caution">
    <text evidence="2">The sequence shown here is derived from an EMBL/GenBank/DDBJ whole genome shotgun (WGS) entry which is preliminary data.</text>
</comment>
<keyword evidence="3" id="KW-1185">Reference proteome</keyword>
<dbReference type="RefSeq" id="WP_265689795.1">
    <property type="nucleotide sequence ID" value="NZ_JAKRRX010000397.1"/>
</dbReference>
<reference evidence="2" key="1">
    <citation type="submission" date="2022-02" db="EMBL/GenBank/DDBJ databases">
        <title>Vibrio sp. nov., a new bacterium isolated from Bohai sea, China.</title>
        <authorList>
            <person name="Yuan Y."/>
        </authorList>
    </citation>
    <scope>NUCLEOTIDE SEQUENCE</scope>
    <source>
        <strain evidence="2">DBSS07</strain>
    </source>
</reference>
<organism evidence="2 3">
    <name type="scientific">Vibrio paucivorans</name>
    <dbReference type="NCBI Taxonomy" id="2829489"/>
    <lineage>
        <taxon>Bacteria</taxon>
        <taxon>Pseudomonadati</taxon>
        <taxon>Pseudomonadota</taxon>
        <taxon>Gammaproteobacteria</taxon>
        <taxon>Vibrionales</taxon>
        <taxon>Vibrionaceae</taxon>
        <taxon>Vibrio</taxon>
    </lineage>
</organism>
<sequence>MKRIRSICLFIFVILPLGVIASEFPYRSEYPDVKTIELSELHATMTEVDIVDVRSKLEFDVLHVKGAKHITLSNKGFENKVKKLSSNSKVVVFYCNGITCRKSYVAAQRAM</sequence>
<dbReference type="Pfam" id="PF00581">
    <property type="entry name" value="Rhodanese"/>
    <property type="match status" value="1"/>
</dbReference>
<accession>A0A9X3CJL6</accession>
<evidence type="ECO:0000259" key="1">
    <source>
        <dbReference type="PROSITE" id="PS50206"/>
    </source>
</evidence>